<evidence type="ECO:0000256" key="2">
    <source>
        <dbReference type="SAM" id="MobiDB-lite"/>
    </source>
</evidence>
<dbReference type="InterPro" id="IPR039303">
    <property type="entry name" value="CCDC50"/>
</dbReference>
<dbReference type="GO" id="GO:0031625">
    <property type="term" value="F:ubiquitin protein ligase binding"/>
    <property type="evidence" value="ECO:0007669"/>
    <property type="project" value="TreeGrafter"/>
</dbReference>
<feature type="domain" description="Coiled-coil" evidence="3">
    <location>
        <begin position="32"/>
        <end position="144"/>
    </location>
</feature>
<feature type="region of interest" description="Disordered" evidence="2">
    <location>
        <begin position="138"/>
        <end position="158"/>
    </location>
</feature>
<dbReference type="Proteomes" id="UP000694415">
    <property type="component" value="Unplaced"/>
</dbReference>
<keyword evidence="5" id="KW-1185">Reference proteome</keyword>
<proteinExistence type="predicted"/>
<reference evidence="4" key="1">
    <citation type="submission" date="2025-08" db="UniProtKB">
        <authorList>
            <consortium name="Ensembl"/>
        </authorList>
    </citation>
    <scope>IDENTIFICATION</scope>
</reference>
<dbReference type="PANTHER" id="PTHR22115">
    <property type="entry name" value="C3ORF6 PROTEIN-RELATED"/>
    <property type="match status" value="1"/>
</dbReference>
<name>A0A8C6GNN6_MUSSI</name>
<feature type="compositionally biased region" description="Basic and acidic residues" evidence="2">
    <location>
        <begin position="221"/>
        <end position="240"/>
    </location>
</feature>
<dbReference type="PANTHER" id="PTHR22115:SF1">
    <property type="entry name" value="COILED-COIL DOMAIN-CONTAINING PROTEIN 50"/>
    <property type="match status" value="1"/>
</dbReference>
<keyword evidence="1" id="KW-0175">Coiled coil</keyword>
<feature type="compositionally biased region" description="Basic and acidic residues" evidence="2">
    <location>
        <begin position="248"/>
        <end position="264"/>
    </location>
</feature>
<dbReference type="GO" id="GO:0005737">
    <property type="term" value="C:cytoplasm"/>
    <property type="evidence" value="ECO:0007669"/>
    <property type="project" value="TreeGrafter"/>
</dbReference>
<evidence type="ECO:0000259" key="3">
    <source>
        <dbReference type="Pfam" id="PF15295"/>
    </source>
</evidence>
<protein>
    <submittedName>
        <fullName evidence="4">Coiled-coil domain containing 50</fullName>
    </submittedName>
</protein>
<evidence type="ECO:0000313" key="4">
    <source>
        <dbReference type="Ensembl" id="ENSMSIP00000008656.1"/>
    </source>
</evidence>
<reference evidence="4" key="2">
    <citation type="submission" date="2025-09" db="UniProtKB">
        <authorList>
            <consortium name="Ensembl"/>
        </authorList>
    </citation>
    <scope>IDENTIFICATION</scope>
</reference>
<evidence type="ECO:0000256" key="1">
    <source>
        <dbReference type="ARBA" id="ARBA00023054"/>
    </source>
</evidence>
<dbReference type="AlphaFoldDB" id="A0A8C6GNN6"/>
<organism evidence="4 5">
    <name type="scientific">Mus spicilegus</name>
    <name type="common">Mound-building mouse</name>
    <dbReference type="NCBI Taxonomy" id="10103"/>
    <lineage>
        <taxon>Eukaryota</taxon>
        <taxon>Metazoa</taxon>
        <taxon>Chordata</taxon>
        <taxon>Craniata</taxon>
        <taxon>Vertebrata</taxon>
        <taxon>Euteleostomi</taxon>
        <taxon>Mammalia</taxon>
        <taxon>Eutheria</taxon>
        <taxon>Euarchontoglires</taxon>
        <taxon>Glires</taxon>
        <taxon>Rodentia</taxon>
        <taxon>Myomorpha</taxon>
        <taxon>Muroidea</taxon>
        <taxon>Muridae</taxon>
        <taxon>Murinae</taxon>
        <taxon>Mus</taxon>
        <taxon>Mus</taxon>
    </lineage>
</organism>
<dbReference type="Ensembl" id="ENSMSIT00000011036.1">
    <property type="protein sequence ID" value="ENSMSIP00000008656.1"/>
    <property type="gene ID" value="ENSMSIG00000007628.1"/>
</dbReference>
<sequence length="306" mass="35863">LRVSDSQVVQLGKLNYWCNFRTWRGGQNHAWHVCRDFAVLEDHTLAHSLQEQEIEHHLASNIQRNRLVQHDLQVAKQLQEEDLKAQAQLQKRYKALEQHDCEIAQEIQEKLTIEAERRRIQEKKDEDIARLLQEKELQEEKRRKKHTPEFSGGSVFGDNYYHEDGGMKPRGIKEAVSTPARASHRDQEWYDAEIARKLQEEELLEIARLLMAEEKKAYKKAKEREKSSLDKRKHDPECKLKAKSAHSKSKEGDETHHSKIDRPSRPPPPTMMGLEDTDPTHFTNQHSTTWHLPKSESSQKGFHNKQ</sequence>
<accession>A0A8C6GNN6</accession>
<feature type="compositionally biased region" description="Polar residues" evidence="2">
    <location>
        <begin position="280"/>
        <end position="306"/>
    </location>
</feature>
<dbReference type="GeneTree" id="ENSGT00390000011058"/>
<feature type="region of interest" description="Disordered" evidence="2">
    <location>
        <begin position="221"/>
        <end position="306"/>
    </location>
</feature>
<evidence type="ECO:0000313" key="5">
    <source>
        <dbReference type="Proteomes" id="UP000694415"/>
    </source>
</evidence>
<dbReference type="Pfam" id="PF15295">
    <property type="entry name" value="CCDC50_N"/>
    <property type="match status" value="1"/>
</dbReference>
<dbReference type="InterPro" id="IPR029311">
    <property type="entry name" value="CCDC50_N"/>
</dbReference>